<name>A0A9W8B007_9FUNG</name>
<evidence type="ECO:0000256" key="5">
    <source>
        <dbReference type="ARBA" id="ARBA00023134"/>
    </source>
</evidence>
<keyword evidence="11" id="KW-1185">Reference proteome</keyword>
<feature type="domain" description="CP-type G" evidence="9">
    <location>
        <begin position="204"/>
        <end position="365"/>
    </location>
</feature>
<sequence length="693" mass="77340">MGKQKKEANRVKAEGGGKGLGNLRLKGENYYHDAAKVKRLNMYKGGRAVRDRDGKVVKAAPFQSREAPIARVEPNRKWFGNTRVIGQQALETFRDEMSKRVNDPYQVLMRQSKLPLSLLAESTKISQVKMLETEAFSHTFGPKSQRKRPKLAQASLSELVNAAEGGQEGYDEAKDGQLLENQVVEFNDATRDWVFFAGQSKRIWNELYKVIDSSDVVIHVLDARDPLGTRCRSVEKYLKEEAKHKHLVFLLNKVDLVPTWVTARWVKILSKEYPTLAFHASITHSFGKGSLIQLLRQFSRLHADKKQISVGFIGYPNTGKSSIINTLKSKKVCNVAPIPGETKVWQYITLMRRIFLIDCPGVVHPGTSESEAEIILKGVVRVENVKLPEQYIADLLPRVRPEYLSKTYNVESWSDHEDFLTLIAKQSGRLLKGGEPDLSTVAKMVINDWLRGRIPYYVQPPDSEEYLAKLQEMDVGSTGPLATKAKTPADADKAGRKPRVHIGVEQQFSKIPVTSDFLPIDLENNAAYMQAEKEARALAKATTAMDEDSPTALAGHADQAGEQEPDWDEVFQSVVGDKAVPFEPTEAALAEDSPAADDSNGDAMSGIDSASDVDRPLATKSPHKAPKPSGDSDGDDSKYKRQKKEPRMTTNKRKVGTHYYETANVKNRNRRKKPVDPNTQAKRLAAPGNRRAK</sequence>
<feature type="region of interest" description="Disordered" evidence="8">
    <location>
        <begin position="588"/>
        <end position="693"/>
    </location>
</feature>
<feature type="region of interest" description="Disordered" evidence="8">
    <location>
        <begin position="539"/>
        <end position="565"/>
    </location>
</feature>
<accession>A0A9W8B007</accession>
<keyword evidence="5 7" id="KW-0342">GTP-binding</keyword>
<dbReference type="InterPro" id="IPR012971">
    <property type="entry name" value="NOG2_N_dom"/>
</dbReference>
<keyword evidence="4 7" id="KW-0547">Nucleotide-binding</keyword>
<gene>
    <name evidence="10" type="primary">NOG2</name>
    <name evidence="10" type="ORF">H4R34_003436</name>
</gene>
<dbReference type="InterPro" id="IPR030378">
    <property type="entry name" value="G_CP_dom"/>
</dbReference>
<evidence type="ECO:0000256" key="4">
    <source>
        <dbReference type="ARBA" id="ARBA00022741"/>
    </source>
</evidence>
<dbReference type="PANTHER" id="PTHR11089">
    <property type="entry name" value="GTP-BINDING PROTEIN-RELATED"/>
    <property type="match status" value="1"/>
</dbReference>
<keyword evidence="6 7" id="KW-0539">Nucleus</keyword>
<evidence type="ECO:0000256" key="2">
    <source>
        <dbReference type="ARBA" id="ARBA00004604"/>
    </source>
</evidence>
<comment type="caution">
    <text evidence="10">The sequence shown here is derived from an EMBL/GenBank/DDBJ whole genome shotgun (WGS) entry which is preliminary data.</text>
</comment>
<evidence type="ECO:0000256" key="6">
    <source>
        <dbReference type="ARBA" id="ARBA00023242"/>
    </source>
</evidence>
<comment type="similarity">
    <text evidence="7">Belongs to the TRAFAC class YlqF/YawG GTPase family. NOG2 subfamily.</text>
</comment>
<dbReference type="InterPro" id="IPR024929">
    <property type="entry name" value="GNL2_CP_dom"/>
</dbReference>
<evidence type="ECO:0000256" key="7">
    <source>
        <dbReference type="RuleBase" id="RU364023"/>
    </source>
</evidence>
<dbReference type="Gene3D" id="3.40.50.300">
    <property type="entry name" value="P-loop containing nucleotide triphosphate hydrolases"/>
    <property type="match status" value="1"/>
</dbReference>
<feature type="compositionally biased region" description="Basic residues" evidence="8">
    <location>
        <begin position="640"/>
        <end position="656"/>
    </location>
</feature>
<dbReference type="FunFam" id="1.10.1580.10:FF:000001">
    <property type="entry name" value="Nucleolar GTP-binding protein 2"/>
    <property type="match status" value="1"/>
</dbReference>
<dbReference type="PRINTS" id="PR00326">
    <property type="entry name" value="GTP1OBG"/>
</dbReference>
<evidence type="ECO:0000313" key="11">
    <source>
        <dbReference type="Proteomes" id="UP001151582"/>
    </source>
</evidence>
<dbReference type="InterPro" id="IPR027417">
    <property type="entry name" value="P-loop_NTPase"/>
</dbReference>
<evidence type="ECO:0000313" key="10">
    <source>
        <dbReference type="EMBL" id="KAJ1977821.1"/>
    </source>
</evidence>
<evidence type="ECO:0000256" key="8">
    <source>
        <dbReference type="SAM" id="MobiDB-lite"/>
    </source>
</evidence>
<proteinExistence type="inferred from homology"/>
<reference evidence="10" key="1">
    <citation type="submission" date="2022-07" db="EMBL/GenBank/DDBJ databases">
        <title>Phylogenomic reconstructions and comparative analyses of Kickxellomycotina fungi.</title>
        <authorList>
            <person name="Reynolds N.K."/>
            <person name="Stajich J.E."/>
            <person name="Barry K."/>
            <person name="Grigoriev I.V."/>
            <person name="Crous P."/>
            <person name="Smith M.E."/>
        </authorList>
    </citation>
    <scope>NUCLEOTIDE SEQUENCE</scope>
    <source>
        <strain evidence="10">RSA 567</strain>
    </source>
</reference>
<dbReference type="AlphaFoldDB" id="A0A9W8B007"/>
<dbReference type="PROSITE" id="PS51721">
    <property type="entry name" value="G_CP"/>
    <property type="match status" value="1"/>
</dbReference>
<comment type="function">
    <text evidence="1 7">GTPase that associates with pre-60S ribosomal subunits in the nucleolus and is required for their nuclear export and maturation.</text>
</comment>
<dbReference type="FunFam" id="3.40.50.300:FF:000559">
    <property type="entry name" value="Nuclear/nucleolar GTPase 2"/>
    <property type="match status" value="1"/>
</dbReference>
<dbReference type="InterPro" id="IPR050755">
    <property type="entry name" value="TRAFAC_YlqF/YawG_RiboMat"/>
</dbReference>
<evidence type="ECO:0000259" key="9">
    <source>
        <dbReference type="PROSITE" id="PS51721"/>
    </source>
</evidence>
<dbReference type="Gene3D" id="1.10.1580.10">
    <property type="match status" value="1"/>
</dbReference>
<dbReference type="PANTHER" id="PTHR11089:SF9">
    <property type="entry name" value="NUCLEOLAR GTP-BINDING PROTEIN 2"/>
    <property type="match status" value="1"/>
</dbReference>
<dbReference type="Proteomes" id="UP001151582">
    <property type="component" value="Unassembled WGS sequence"/>
</dbReference>
<dbReference type="InterPro" id="IPR023179">
    <property type="entry name" value="GTP-bd_ortho_bundle_sf"/>
</dbReference>
<dbReference type="EMBL" id="JANBQB010000318">
    <property type="protein sequence ID" value="KAJ1977821.1"/>
    <property type="molecule type" value="Genomic_DNA"/>
</dbReference>
<dbReference type="CDD" id="cd01858">
    <property type="entry name" value="NGP_1"/>
    <property type="match status" value="1"/>
</dbReference>
<comment type="subcellular location">
    <subcellularLocation>
        <location evidence="2 7">Nucleus</location>
        <location evidence="2 7">Nucleolus</location>
    </subcellularLocation>
</comment>
<dbReference type="Pfam" id="PF08153">
    <property type="entry name" value="NGP1NT"/>
    <property type="match status" value="1"/>
</dbReference>
<dbReference type="Pfam" id="PF01926">
    <property type="entry name" value="MMR_HSR1"/>
    <property type="match status" value="1"/>
</dbReference>
<dbReference type="SUPFAM" id="SSF52540">
    <property type="entry name" value="P-loop containing nucleoside triphosphate hydrolases"/>
    <property type="match status" value="1"/>
</dbReference>
<dbReference type="GO" id="GO:0005730">
    <property type="term" value="C:nucleolus"/>
    <property type="evidence" value="ECO:0007669"/>
    <property type="project" value="UniProtKB-SubCell"/>
</dbReference>
<dbReference type="OrthoDB" id="444945at2759"/>
<evidence type="ECO:0000256" key="1">
    <source>
        <dbReference type="ARBA" id="ARBA00003892"/>
    </source>
</evidence>
<evidence type="ECO:0000256" key="3">
    <source>
        <dbReference type="ARBA" id="ARBA00022127"/>
    </source>
</evidence>
<organism evidence="10 11">
    <name type="scientific">Dimargaris verticillata</name>
    <dbReference type="NCBI Taxonomy" id="2761393"/>
    <lineage>
        <taxon>Eukaryota</taxon>
        <taxon>Fungi</taxon>
        <taxon>Fungi incertae sedis</taxon>
        <taxon>Zoopagomycota</taxon>
        <taxon>Kickxellomycotina</taxon>
        <taxon>Dimargaritomycetes</taxon>
        <taxon>Dimargaritales</taxon>
        <taxon>Dimargaritaceae</taxon>
        <taxon>Dimargaris</taxon>
    </lineage>
</organism>
<protein>
    <recommendedName>
        <fullName evidence="3 7">Nucleolar GTP-binding protein 2</fullName>
    </recommendedName>
</protein>
<dbReference type="GO" id="GO:0005525">
    <property type="term" value="F:GTP binding"/>
    <property type="evidence" value="ECO:0007669"/>
    <property type="project" value="UniProtKB-KW"/>
</dbReference>
<dbReference type="InterPro" id="IPR006073">
    <property type="entry name" value="GTP-bd"/>
</dbReference>